<keyword evidence="8" id="KW-0862">Zinc</keyword>
<keyword evidence="10 14" id="KW-0472">Membrane</keyword>
<comment type="catalytic activity">
    <reaction evidence="1">
        <text>S-ubiquitinyl-[E2 ubiquitin-conjugating enzyme]-L-cysteine + [acceptor protein]-L-lysine = [E2 ubiquitin-conjugating enzyme]-L-cysteine + N(6)-ubiquitinyl-[acceptor protein]-L-lysine.</text>
        <dbReference type="EC" id="2.3.2.27"/>
    </reaction>
</comment>
<reference evidence="16 17" key="1">
    <citation type="journal article" date="2023" name="Science">
        <title>Elucidation of the pathway for biosynthesis of saponin adjuvants from the soapbark tree.</title>
        <authorList>
            <person name="Reed J."/>
            <person name="Orme A."/>
            <person name="El-Demerdash A."/>
            <person name="Owen C."/>
            <person name="Martin L.B.B."/>
            <person name="Misra R.C."/>
            <person name="Kikuchi S."/>
            <person name="Rejzek M."/>
            <person name="Martin A.C."/>
            <person name="Harkess A."/>
            <person name="Leebens-Mack J."/>
            <person name="Louveau T."/>
            <person name="Stephenson M.J."/>
            <person name="Osbourn A."/>
        </authorList>
    </citation>
    <scope>NUCLEOTIDE SEQUENCE [LARGE SCALE GENOMIC DNA]</scope>
    <source>
        <strain evidence="16">S10</strain>
    </source>
</reference>
<dbReference type="PANTHER" id="PTHR46905:SF1">
    <property type="entry name" value="RING-TYPE E3 UBIQUITIN TRANSFERASE"/>
    <property type="match status" value="1"/>
</dbReference>
<feature type="compositionally biased region" description="Basic and acidic residues" evidence="13">
    <location>
        <begin position="90"/>
        <end position="103"/>
    </location>
</feature>
<dbReference type="Gene3D" id="3.30.40.10">
    <property type="entry name" value="Zinc/RING finger domain, C3HC4 (zinc finger)"/>
    <property type="match status" value="1"/>
</dbReference>
<evidence type="ECO:0000256" key="2">
    <source>
        <dbReference type="ARBA" id="ARBA00004167"/>
    </source>
</evidence>
<protein>
    <recommendedName>
        <fullName evidence="3">RING-type E3 ubiquitin transferase</fullName>
        <ecNumber evidence="3">2.3.2.27</ecNumber>
    </recommendedName>
</protein>
<dbReference type="PANTHER" id="PTHR46905">
    <property type="entry name" value="RING-H2 FINGER PROTEIN ATL78"/>
    <property type="match status" value="1"/>
</dbReference>
<dbReference type="Pfam" id="PF13639">
    <property type="entry name" value="zf-RING_2"/>
    <property type="match status" value="1"/>
</dbReference>
<dbReference type="InterPro" id="IPR044602">
    <property type="entry name" value="ATL10/ATL72-79-like"/>
</dbReference>
<dbReference type="GO" id="GO:0061630">
    <property type="term" value="F:ubiquitin protein ligase activity"/>
    <property type="evidence" value="ECO:0007669"/>
    <property type="project" value="UniProtKB-EC"/>
</dbReference>
<proteinExistence type="inferred from homology"/>
<evidence type="ECO:0000256" key="10">
    <source>
        <dbReference type="ARBA" id="ARBA00023136"/>
    </source>
</evidence>
<dbReference type="Proteomes" id="UP001163823">
    <property type="component" value="Chromosome 1"/>
</dbReference>
<dbReference type="GO" id="GO:0016567">
    <property type="term" value="P:protein ubiquitination"/>
    <property type="evidence" value="ECO:0007669"/>
    <property type="project" value="InterPro"/>
</dbReference>
<comment type="caution">
    <text evidence="16">The sequence shown here is derived from an EMBL/GenBank/DDBJ whole genome shotgun (WGS) entry which is preliminary data.</text>
</comment>
<feature type="region of interest" description="Disordered" evidence="13">
    <location>
        <begin position="82"/>
        <end position="107"/>
    </location>
</feature>
<feature type="domain" description="RING-type" evidence="15">
    <location>
        <begin position="122"/>
        <end position="164"/>
    </location>
</feature>
<evidence type="ECO:0000256" key="12">
    <source>
        <dbReference type="PROSITE-ProRule" id="PRU00175"/>
    </source>
</evidence>
<comment type="subcellular location">
    <subcellularLocation>
        <location evidence="2">Membrane</location>
        <topology evidence="2">Single-pass membrane protein</topology>
    </subcellularLocation>
</comment>
<dbReference type="SUPFAM" id="SSF57850">
    <property type="entry name" value="RING/U-box"/>
    <property type="match status" value="1"/>
</dbReference>
<keyword evidence="12" id="KW-0863">Zinc-finger</keyword>
<evidence type="ECO:0000256" key="11">
    <source>
        <dbReference type="ARBA" id="ARBA00024209"/>
    </source>
</evidence>
<evidence type="ECO:0000259" key="15">
    <source>
        <dbReference type="PROSITE" id="PS50089"/>
    </source>
</evidence>
<gene>
    <name evidence="16" type="ORF">O6P43_001261</name>
</gene>
<dbReference type="SMART" id="SM00184">
    <property type="entry name" value="RING"/>
    <property type="match status" value="1"/>
</dbReference>
<accession>A0AAD7QIN8</accession>
<dbReference type="KEGG" id="qsa:O6P43_001261"/>
<name>A0AAD7QIN8_QUISA</name>
<evidence type="ECO:0000256" key="9">
    <source>
        <dbReference type="ARBA" id="ARBA00022989"/>
    </source>
</evidence>
<feature type="transmembrane region" description="Helical" evidence="14">
    <location>
        <begin position="48"/>
        <end position="69"/>
    </location>
</feature>
<dbReference type="EMBL" id="JARAOO010000001">
    <property type="protein sequence ID" value="KAJ7982094.1"/>
    <property type="molecule type" value="Genomic_DNA"/>
</dbReference>
<evidence type="ECO:0000313" key="17">
    <source>
        <dbReference type="Proteomes" id="UP001163823"/>
    </source>
</evidence>
<keyword evidence="9 14" id="KW-1133">Transmembrane helix</keyword>
<evidence type="ECO:0000256" key="3">
    <source>
        <dbReference type="ARBA" id="ARBA00012483"/>
    </source>
</evidence>
<evidence type="ECO:0000256" key="4">
    <source>
        <dbReference type="ARBA" id="ARBA00022679"/>
    </source>
</evidence>
<dbReference type="InterPro" id="IPR013083">
    <property type="entry name" value="Znf_RING/FYVE/PHD"/>
</dbReference>
<keyword evidence="7" id="KW-0833">Ubl conjugation pathway</keyword>
<evidence type="ECO:0000256" key="14">
    <source>
        <dbReference type="SAM" id="Phobius"/>
    </source>
</evidence>
<keyword evidence="5 14" id="KW-0812">Transmembrane</keyword>
<dbReference type="EC" id="2.3.2.27" evidence="3"/>
<keyword evidence="17" id="KW-1185">Reference proteome</keyword>
<comment type="similarity">
    <text evidence="11">Belongs to the RING-type zinc finger family. ATL subfamily.</text>
</comment>
<sequence length="175" mass="18767">MRPSPATTIAVHSIRISPPLTSPTTSCDPPHDCRWRPYSTAKDFEANAAMVLVLLLCAVLCALALNAAIRCFLRGGGGGGGGGSGQSTSSDHRLPETQQEKQQKKPTTNLVEMKLAKAEGECAICLTEFVEGENVQVLGICKHEFHAQCIQKWLCSQSSCPTCRCSCVQESELTS</sequence>
<dbReference type="PROSITE" id="PS50089">
    <property type="entry name" value="ZF_RING_2"/>
    <property type="match status" value="1"/>
</dbReference>
<evidence type="ECO:0000256" key="7">
    <source>
        <dbReference type="ARBA" id="ARBA00022786"/>
    </source>
</evidence>
<dbReference type="InterPro" id="IPR001841">
    <property type="entry name" value="Znf_RING"/>
</dbReference>
<evidence type="ECO:0000256" key="6">
    <source>
        <dbReference type="ARBA" id="ARBA00022723"/>
    </source>
</evidence>
<dbReference type="AlphaFoldDB" id="A0AAD7QIN8"/>
<dbReference type="GO" id="GO:0008270">
    <property type="term" value="F:zinc ion binding"/>
    <property type="evidence" value="ECO:0007669"/>
    <property type="project" value="UniProtKB-KW"/>
</dbReference>
<keyword evidence="6" id="KW-0479">Metal-binding</keyword>
<evidence type="ECO:0000256" key="8">
    <source>
        <dbReference type="ARBA" id="ARBA00022833"/>
    </source>
</evidence>
<evidence type="ECO:0000313" key="16">
    <source>
        <dbReference type="EMBL" id="KAJ7982094.1"/>
    </source>
</evidence>
<evidence type="ECO:0000256" key="1">
    <source>
        <dbReference type="ARBA" id="ARBA00000900"/>
    </source>
</evidence>
<evidence type="ECO:0000256" key="13">
    <source>
        <dbReference type="SAM" id="MobiDB-lite"/>
    </source>
</evidence>
<keyword evidence="4" id="KW-0808">Transferase</keyword>
<dbReference type="GO" id="GO:0016020">
    <property type="term" value="C:membrane"/>
    <property type="evidence" value="ECO:0007669"/>
    <property type="project" value="UniProtKB-SubCell"/>
</dbReference>
<organism evidence="16 17">
    <name type="scientific">Quillaja saponaria</name>
    <name type="common">Soap bark tree</name>
    <dbReference type="NCBI Taxonomy" id="32244"/>
    <lineage>
        <taxon>Eukaryota</taxon>
        <taxon>Viridiplantae</taxon>
        <taxon>Streptophyta</taxon>
        <taxon>Embryophyta</taxon>
        <taxon>Tracheophyta</taxon>
        <taxon>Spermatophyta</taxon>
        <taxon>Magnoliopsida</taxon>
        <taxon>eudicotyledons</taxon>
        <taxon>Gunneridae</taxon>
        <taxon>Pentapetalae</taxon>
        <taxon>rosids</taxon>
        <taxon>fabids</taxon>
        <taxon>Fabales</taxon>
        <taxon>Quillajaceae</taxon>
        <taxon>Quillaja</taxon>
    </lineage>
</organism>
<evidence type="ECO:0000256" key="5">
    <source>
        <dbReference type="ARBA" id="ARBA00022692"/>
    </source>
</evidence>